<dbReference type="EMBL" id="JAMTCK010000011">
    <property type="protein sequence ID" value="MCP2167717.1"/>
    <property type="molecule type" value="Genomic_DNA"/>
</dbReference>
<dbReference type="GO" id="GO:0008483">
    <property type="term" value="F:transaminase activity"/>
    <property type="evidence" value="ECO:0007669"/>
    <property type="project" value="TreeGrafter"/>
</dbReference>
<dbReference type="InterPro" id="IPR015421">
    <property type="entry name" value="PyrdxlP-dep_Trfase_major"/>
</dbReference>
<dbReference type="AlphaFoldDB" id="A0AAE3GGA4"/>
<comment type="similarity">
    <text evidence="4">Belongs to the DegT/DnrJ/EryC1 family.</text>
</comment>
<evidence type="ECO:0000313" key="5">
    <source>
        <dbReference type="EMBL" id="MCP2167717.1"/>
    </source>
</evidence>
<evidence type="ECO:0000256" key="4">
    <source>
        <dbReference type="RuleBase" id="RU004508"/>
    </source>
</evidence>
<dbReference type="PANTHER" id="PTHR30244:SF34">
    <property type="entry name" value="DTDP-4-AMINO-4,6-DIDEOXYGALACTOSE TRANSAMINASE"/>
    <property type="match status" value="1"/>
</dbReference>
<proteinExistence type="inferred from homology"/>
<name>A0AAE3GGA4_9PSEU</name>
<dbReference type="InterPro" id="IPR015424">
    <property type="entry name" value="PyrdxlP-dep_Trfase"/>
</dbReference>
<accession>A0AAE3GGA4</accession>
<dbReference type="PANTHER" id="PTHR30244">
    <property type="entry name" value="TRANSAMINASE"/>
    <property type="match status" value="1"/>
</dbReference>
<sequence>MVINVFQPSLGEEELAAVREVFATGWIGRGSRVDAFEAAFAAHLGVGREQLTSTNSCTEATFTAMTLAGVGPGDDVVIPTVSFVGAANAIAAHGARPVFCDVDPHGLNPTVADVERALTPATRAVLLLHYGGYPGDIAEIARLCAERGVLLVEDAANAVASSVHGRACGVFGDFGVWSFDHGKIAVAVDGGMLYTRDPDLARRAAKLVYFGLEERSGHQRAARAADRWWEIEVSSFSRRSVMNDVLAAIGCVQLRRLPDFLARRAEVVARYDAALADVPGLRTPPPLPAGHRTSHYFYWVQLDPGVRDEVAADLYRAGIYTTFRYPPLHRVPLYRSAAVLPGADRAAERTLNLPLHQSLSDDDVDLVVSELRASLRRVMRG</sequence>
<evidence type="ECO:0000313" key="6">
    <source>
        <dbReference type="Proteomes" id="UP001206128"/>
    </source>
</evidence>
<dbReference type="Proteomes" id="UP001206128">
    <property type="component" value="Unassembled WGS sequence"/>
</dbReference>
<dbReference type="PIRSF" id="PIRSF000390">
    <property type="entry name" value="PLP_StrS"/>
    <property type="match status" value="1"/>
</dbReference>
<dbReference type="InterPro" id="IPR000653">
    <property type="entry name" value="DegT/StrS_aminotransferase"/>
</dbReference>
<dbReference type="GO" id="GO:0000271">
    <property type="term" value="P:polysaccharide biosynthetic process"/>
    <property type="evidence" value="ECO:0007669"/>
    <property type="project" value="TreeGrafter"/>
</dbReference>
<dbReference type="Pfam" id="PF01041">
    <property type="entry name" value="DegT_DnrJ_EryC1"/>
    <property type="match status" value="1"/>
</dbReference>
<gene>
    <name evidence="5" type="ORF">LX83_004590</name>
</gene>
<keyword evidence="3 4" id="KW-0663">Pyridoxal phosphate</keyword>
<dbReference type="InterPro" id="IPR015422">
    <property type="entry name" value="PyrdxlP-dep_Trfase_small"/>
</dbReference>
<protein>
    <submittedName>
        <fullName evidence="5">dTDP-4-amino-4,6-dideoxygalactose transaminase</fullName>
    </submittedName>
</protein>
<keyword evidence="6" id="KW-1185">Reference proteome</keyword>
<dbReference type="GO" id="GO:0030170">
    <property type="term" value="F:pyridoxal phosphate binding"/>
    <property type="evidence" value="ECO:0007669"/>
    <property type="project" value="TreeGrafter"/>
</dbReference>
<comment type="caution">
    <text evidence="5">The sequence shown here is derived from an EMBL/GenBank/DDBJ whole genome shotgun (WGS) entry which is preliminary data.</text>
</comment>
<evidence type="ECO:0000256" key="1">
    <source>
        <dbReference type="ARBA" id="ARBA00001933"/>
    </source>
</evidence>
<dbReference type="CDD" id="cd00616">
    <property type="entry name" value="AHBA_syn"/>
    <property type="match status" value="1"/>
</dbReference>
<reference evidence="5" key="1">
    <citation type="submission" date="2022-06" db="EMBL/GenBank/DDBJ databases">
        <title>Genomic Encyclopedia of Archaeal and Bacterial Type Strains, Phase II (KMG-II): from individual species to whole genera.</title>
        <authorList>
            <person name="Goeker M."/>
        </authorList>
    </citation>
    <scope>NUCLEOTIDE SEQUENCE</scope>
    <source>
        <strain evidence="5">DSM 43935</strain>
    </source>
</reference>
<feature type="modified residue" description="N6-(pyridoxal phosphate)lysine" evidence="3">
    <location>
        <position position="183"/>
    </location>
</feature>
<feature type="active site" description="Proton acceptor" evidence="2">
    <location>
        <position position="183"/>
    </location>
</feature>
<evidence type="ECO:0000256" key="3">
    <source>
        <dbReference type="PIRSR" id="PIRSR000390-2"/>
    </source>
</evidence>
<dbReference type="SUPFAM" id="SSF53383">
    <property type="entry name" value="PLP-dependent transferases"/>
    <property type="match status" value="1"/>
</dbReference>
<comment type="cofactor">
    <cofactor evidence="1">
        <name>pyridoxal 5'-phosphate</name>
        <dbReference type="ChEBI" id="CHEBI:597326"/>
    </cofactor>
</comment>
<dbReference type="Gene3D" id="3.40.640.10">
    <property type="entry name" value="Type I PLP-dependent aspartate aminotransferase-like (Major domain)"/>
    <property type="match status" value="1"/>
</dbReference>
<organism evidence="5 6">
    <name type="scientific">Goodfellowiella coeruleoviolacea</name>
    <dbReference type="NCBI Taxonomy" id="334858"/>
    <lineage>
        <taxon>Bacteria</taxon>
        <taxon>Bacillati</taxon>
        <taxon>Actinomycetota</taxon>
        <taxon>Actinomycetes</taxon>
        <taxon>Pseudonocardiales</taxon>
        <taxon>Pseudonocardiaceae</taxon>
        <taxon>Goodfellowiella</taxon>
    </lineage>
</organism>
<evidence type="ECO:0000256" key="2">
    <source>
        <dbReference type="PIRSR" id="PIRSR000390-1"/>
    </source>
</evidence>
<dbReference type="Gene3D" id="3.90.1150.10">
    <property type="entry name" value="Aspartate Aminotransferase, domain 1"/>
    <property type="match status" value="1"/>
</dbReference>